<dbReference type="EMBL" id="FNDX01000016">
    <property type="protein sequence ID" value="SDJ38055.1"/>
    <property type="molecule type" value="Genomic_DNA"/>
</dbReference>
<dbReference type="Proteomes" id="UP000199050">
    <property type="component" value="Unassembled WGS sequence"/>
</dbReference>
<dbReference type="InterPro" id="IPR022038">
    <property type="entry name" value="Ig-like_bact"/>
</dbReference>
<dbReference type="SUPFAM" id="SSF51126">
    <property type="entry name" value="Pectin lyase-like"/>
    <property type="match status" value="1"/>
</dbReference>
<evidence type="ECO:0000313" key="13">
    <source>
        <dbReference type="Proteomes" id="UP000199050"/>
    </source>
</evidence>
<proteinExistence type="inferred from homology"/>
<dbReference type="Gene3D" id="2.160.20.10">
    <property type="entry name" value="Single-stranded right-handed beta-helix, Pectin lyase-like"/>
    <property type="match status" value="1"/>
</dbReference>
<dbReference type="InterPro" id="IPR058953">
    <property type="entry name" value="PelX-like_N"/>
</dbReference>
<feature type="domain" description="SLH" evidence="11">
    <location>
        <begin position="1860"/>
        <end position="1916"/>
    </location>
</feature>
<dbReference type="Pfam" id="PF25849">
    <property type="entry name" value="PelX_N"/>
    <property type="match status" value="2"/>
</dbReference>
<evidence type="ECO:0000256" key="8">
    <source>
        <dbReference type="ARBA" id="ARBA00038263"/>
    </source>
</evidence>
<dbReference type="InterPro" id="IPR001119">
    <property type="entry name" value="SLH_dom"/>
</dbReference>
<dbReference type="Pfam" id="PF07523">
    <property type="entry name" value="Big_3"/>
    <property type="match status" value="4"/>
</dbReference>
<dbReference type="GO" id="GO:0005576">
    <property type="term" value="C:extracellular region"/>
    <property type="evidence" value="ECO:0007669"/>
    <property type="project" value="UniProtKB-SubCell"/>
</dbReference>
<accession>A0A1G8TAW5</accession>
<feature type="domain" description="SLH" evidence="11">
    <location>
        <begin position="1728"/>
        <end position="1791"/>
    </location>
</feature>
<comment type="subcellular location">
    <subcellularLocation>
        <location evidence="2">Secreted</location>
    </subcellularLocation>
</comment>
<evidence type="ECO:0000256" key="7">
    <source>
        <dbReference type="ARBA" id="ARBA00023239"/>
    </source>
</evidence>
<dbReference type="STRING" id="1174501.SAMN05216192_11646"/>
<feature type="region of interest" description="Disordered" evidence="9">
    <location>
        <begin position="1472"/>
        <end position="1500"/>
    </location>
</feature>
<evidence type="ECO:0000256" key="4">
    <source>
        <dbReference type="ARBA" id="ARBA00022723"/>
    </source>
</evidence>
<feature type="signal peptide" evidence="10">
    <location>
        <begin position="1"/>
        <end position="26"/>
    </location>
</feature>
<dbReference type="PROSITE" id="PS51272">
    <property type="entry name" value="SLH"/>
    <property type="match status" value="3"/>
</dbReference>
<evidence type="ECO:0000259" key="11">
    <source>
        <dbReference type="PROSITE" id="PS51272"/>
    </source>
</evidence>
<evidence type="ECO:0000256" key="3">
    <source>
        <dbReference type="ARBA" id="ARBA00022525"/>
    </source>
</evidence>
<sequence length="1916" mass="201955">MYKKRLLSVLTSILLLSSSLPPPVSAAEGSDADPAAGMINISSSWKGTVFGDVGGQDKITAANFGITEHADSTVTLRSSADRGKISGSTEGIAYYFQQMDPEADFELKATAHVDAWTANNQVSFGIMLRSNVWDNQSGAYTGDFTAVGALDQEMKAFYKQGGSLQKAGYSFDTAVKPAAGEDYDLSIKKTGNLYVFTLDGVTKTLEGFGGAVQYAGLYTARNTTVTFSNVQLLQEKPAELGPWTYSAFGGNTSAVKNPVPVDATETSVTLETYGGKISGSDEGLSFYFKEIPAQANFELTATARVLSFNSNSSISTPNQKSFGLMLRDSVGMNGDSATATSNYAAVGALDQVIKGFYKQAAQVKLSPFSGIPAPAAGEEYGLSIKKSGNTLQLSAGGQTETVTLDGAFSDTLFAGVYAARDAVIAFSDIEIRLETKTVTALTADTSAMPKTSYFIREELDLTGLSVKALYSDNSEAILSPSDYIVTGFDSSKAGANTVTIHYNGASAAITLQILPLSVSELTVKYYPAKTVYYPGDAFDPQGLVVLAGYNGSTSAAELDASLYSLSIKGQNVTEQAPYLLTEPGVYEVTVTSVETPEATTAFEIKVEDAVLSKLEIRNLPEQTVYYIGDSLKLEGLVLYAHYSDGTSQRLMKEEYTVSPLDTSAPGTKEIVVSHKGVTAKFPVQVKIKQLTGIEVTAYPKTTFLLNDSFDSEGLTVSKVYDNGDREVLSSYVLDTNKFNSKAAGVYAIGIIPADHSIDPITYSVTVREASQPVWNSIQFGQSTSAANNQTLVREDGSVRLIALEGGGKVTEDHDGITFYYTVLDAAQDNFVLSADIQVSAYAKTPHDGQESFGIMARDAIGTAGNSSVFASNIAAIGGYSGGTKSSNGTQLFVRTGVESSDGAGSKGIQTFMLKNEQPAPGNTFPAAPYRLTLSKTNSGFTGQLNDGKEAVFFTPDILNVQDGKMYVGFYAARLATIDVSSIQLTVTSAATDAPKVNPPLNPVAPAFDILSLGRTSESEYQLILRPNVSGAVTLKQGSAIIAQDVRAEAGKRLALPAALAAQETNFSISFLPDDTQYLTSYDKIVRNFTVTMKSYADNSDIYVSPAGTSTGDGTKEHPLDVDTAIDFVQPGQHIIVLDGRYVRSSKLEIKKYNDGTADAMKVLEAAPGARPVFDFDKKTEGVLLSGSYWHIKGLDFTRTAGNTKGFTVGGNHNIVENSRLYGNGDTGLQISRTDGTAAVIADWPSYNLILNSSSFDNRDPSDNNADGFAAKLTSGVGNVFRGCLSYNNIDDGWDLYTKAGTGAIGAVLIENSAAFNNGRLTDGTVGAGDKNGFKLGGEGISVHHIIRNSIAFGNGAYGYTSNSNPGVIAENNIGFNNARGNLSFTTYDHITPNFTIDGFLSYRSASIAKDQYPPGLAADNNFMYDGTVSANKSGKQLSDDNFASLTPVSSYARDAAGNVIWGDFLRFIPFSGNEPGGEEPAATPTPGATPSPSATPQPTATAVTAIPGGTGADDLAVTAVQTDGSVSVTLPVTAAQGTARAALTDTTLQNALAQAKSQADGTRLLQLRVKENEADGFSAYEITLPASLFTTGNPRLQLEVDTAIAGFVLPDTLFRSAALTGASTVMLKISIAEPSGALKGRPGSSPLIAYELLVDGKAAGADSLSSAVEIRMPYQTALPASEHPFIVVWQVSGSDVITPVVNSRFDAAGKQAVFTAEQPAGQYAAVHNHPAFGDVSSRHWAKNAIEVLASRGIIQGVPGDRFLPGQSITRADFASMLVRLLNLSGTAGGTGAGFADVKPEDYFYGDLLTARQHGLINGQQDGSFQPQEPVSRQDMFVMTARALKAAGILQGDSAEAAGASANFADQAGIASYAAADIAWLAEAGFVKGDAGGLLHPAALSSRAEAAVLIYRILMRQ</sequence>
<dbReference type="Pfam" id="PF00395">
    <property type="entry name" value="SLH"/>
    <property type="match status" value="3"/>
</dbReference>
<evidence type="ECO:0000256" key="5">
    <source>
        <dbReference type="ARBA" id="ARBA00022729"/>
    </source>
</evidence>
<keyword evidence="7" id="KW-0456">Lyase</keyword>
<dbReference type="Gene3D" id="2.60.40.3630">
    <property type="match status" value="4"/>
</dbReference>
<dbReference type="InterPro" id="IPR052052">
    <property type="entry name" value="Polysaccharide_Lyase_9"/>
</dbReference>
<keyword evidence="4" id="KW-0479">Metal-binding</keyword>
<organism evidence="12 13">
    <name type="scientific">Paenibacillus typhae</name>
    <dbReference type="NCBI Taxonomy" id="1174501"/>
    <lineage>
        <taxon>Bacteria</taxon>
        <taxon>Bacillati</taxon>
        <taxon>Bacillota</taxon>
        <taxon>Bacilli</taxon>
        <taxon>Bacillales</taxon>
        <taxon>Paenibacillaceae</taxon>
        <taxon>Paenibacillus</taxon>
    </lineage>
</organism>
<dbReference type="GO" id="GO:0016837">
    <property type="term" value="F:carbon-oxygen lyase activity, acting on polysaccharides"/>
    <property type="evidence" value="ECO:0007669"/>
    <property type="project" value="TreeGrafter"/>
</dbReference>
<evidence type="ECO:0000256" key="2">
    <source>
        <dbReference type="ARBA" id="ARBA00004613"/>
    </source>
</evidence>
<evidence type="ECO:0000256" key="9">
    <source>
        <dbReference type="SAM" id="MobiDB-lite"/>
    </source>
</evidence>
<dbReference type="GO" id="GO:0046872">
    <property type="term" value="F:metal ion binding"/>
    <property type="evidence" value="ECO:0007669"/>
    <property type="project" value="UniProtKB-KW"/>
</dbReference>
<dbReference type="Pfam" id="PF25850">
    <property type="entry name" value="PelX_Ig"/>
    <property type="match status" value="1"/>
</dbReference>
<evidence type="ECO:0000256" key="1">
    <source>
        <dbReference type="ARBA" id="ARBA00001913"/>
    </source>
</evidence>
<gene>
    <name evidence="12" type="ORF">SAMN05216192_11646</name>
</gene>
<reference evidence="13" key="1">
    <citation type="submission" date="2016-10" db="EMBL/GenBank/DDBJ databases">
        <authorList>
            <person name="Varghese N."/>
            <person name="Submissions S."/>
        </authorList>
    </citation>
    <scope>NUCLEOTIDE SEQUENCE [LARGE SCALE GENOMIC DNA]</scope>
    <source>
        <strain evidence="13">CGMCC 1.11012</strain>
    </source>
</reference>
<dbReference type="PANTHER" id="PTHR40088">
    <property type="entry name" value="PECTATE LYASE (EUROFUNG)"/>
    <property type="match status" value="1"/>
</dbReference>
<name>A0A1G8TAW5_9BACL</name>
<dbReference type="InterPro" id="IPR053868">
    <property type="entry name" value="Pel9A-like_beta_helix"/>
</dbReference>
<comment type="cofactor">
    <cofactor evidence="1">
        <name>Ca(2+)</name>
        <dbReference type="ChEBI" id="CHEBI:29108"/>
    </cofactor>
</comment>
<protein>
    <submittedName>
        <fullName evidence="12">Ig-like domain (Group 3)</fullName>
    </submittedName>
</protein>
<dbReference type="PANTHER" id="PTHR40088:SF1">
    <property type="entry name" value="PECTATE LYASE PEL9"/>
    <property type="match status" value="1"/>
</dbReference>
<feature type="chain" id="PRO_5011574904" evidence="10">
    <location>
        <begin position="27"/>
        <end position="1916"/>
    </location>
</feature>
<keyword evidence="13" id="KW-1185">Reference proteome</keyword>
<dbReference type="InterPro" id="IPR011050">
    <property type="entry name" value="Pectin_lyase_fold/virulence"/>
</dbReference>
<dbReference type="RefSeq" id="WP_090715298.1">
    <property type="nucleotide sequence ID" value="NZ_CBCSKY010000026.1"/>
</dbReference>
<keyword evidence="6" id="KW-0106">Calcium</keyword>
<dbReference type="InterPro" id="IPR012334">
    <property type="entry name" value="Pectin_lyas_fold"/>
</dbReference>
<evidence type="ECO:0000256" key="6">
    <source>
        <dbReference type="ARBA" id="ARBA00022837"/>
    </source>
</evidence>
<dbReference type="SMART" id="SM00710">
    <property type="entry name" value="PbH1"/>
    <property type="match status" value="4"/>
</dbReference>
<evidence type="ECO:0000313" key="12">
    <source>
        <dbReference type="EMBL" id="SDJ38055.1"/>
    </source>
</evidence>
<evidence type="ECO:0000256" key="10">
    <source>
        <dbReference type="SAM" id="SignalP"/>
    </source>
</evidence>
<keyword evidence="5 10" id="KW-0732">Signal</keyword>
<dbReference type="Pfam" id="PF22842">
    <property type="entry name" value="Pel9A-like_beta_helix"/>
    <property type="match status" value="1"/>
</dbReference>
<dbReference type="OrthoDB" id="8660908at2"/>
<keyword evidence="3" id="KW-0964">Secreted</keyword>
<comment type="similarity">
    <text evidence="8">Belongs to the polysaccharide lyase 9 family.</text>
</comment>
<dbReference type="InterPro" id="IPR058863">
    <property type="entry name" value="PelX-like_Ig"/>
</dbReference>
<feature type="domain" description="SLH" evidence="11">
    <location>
        <begin position="1794"/>
        <end position="1853"/>
    </location>
</feature>
<dbReference type="InterPro" id="IPR006626">
    <property type="entry name" value="PbH1"/>
</dbReference>